<feature type="non-terminal residue" evidence="2">
    <location>
        <position position="1"/>
    </location>
</feature>
<sequence>VSITAKVKYVKSVLRFLLSFTAIFTSIVYCESEEGNLLSFSSTIKYYPMLPQQIDPFPPQVKTLSLISSHPFWNGYSIGNVVSKANATQKLRKIKQDNEAGLIENTIVMYHRYKDVDLQMPAIFTIDWYRQIALVENGNQEFRKYFIKKLTKKSQGRSGGGKGISLINRQIGETNVELNISGNISVQGAVVFEEKDLITTNLRESKTWDLEIEQTQRFNIDGNIGDRFFVKIKQDSEADFTWENDLTIEYKGQKNDILQKAEAGNINLSLEGMDAVNLGGANSSLFGIKAVHQLGPVEVQSVIAREQVKKSEKTMEGGAESGTPTSINDYNFIKDRYFFIDNNFKNSYYPLNQTNNHIYNSDYVIGEFELYQKVTTAENPALIQANAFLFPLDTTSYSVGGTWVKLEENMDYEIDRILGYIRLNSVQNAIAIAYTTTSFDPDNQTFGADHTTNGTNFKSVYDECVESSTNYQEECGGLITLKLLKDINSSTPNSPTWPLMFKNVYSLGGSNIEPSGIEVEIVRDLGGGDERTHSDNGLSYLSIFGLDSEDANHQKVDGGDGKIDLYGSLLNLTYGEL</sequence>
<organism evidence="2">
    <name type="scientific">marine metagenome</name>
    <dbReference type="NCBI Taxonomy" id="408172"/>
    <lineage>
        <taxon>unclassified sequences</taxon>
        <taxon>metagenomes</taxon>
        <taxon>ecological metagenomes</taxon>
    </lineage>
</organism>
<dbReference type="AlphaFoldDB" id="A0A381ZJ55"/>
<evidence type="ECO:0008006" key="3">
    <source>
        <dbReference type="Google" id="ProtNLM"/>
    </source>
</evidence>
<gene>
    <name evidence="2" type="ORF">METZ01_LOCUS142018</name>
</gene>
<evidence type="ECO:0000256" key="1">
    <source>
        <dbReference type="SAM" id="Phobius"/>
    </source>
</evidence>
<reference evidence="2" key="1">
    <citation type="submission" date="2018-05" db="EMBL/GenBank/DDBJ databases">
        <authorList>
            <person name="Lanie J.A."/>
            <person name="Ng W.-L."/>
            <person name="Kazmierczak K.M."/>
            <person name="Andrzejewski T.M."/>
            <person name="Davidsen T.M."/>
            <person name="Wayne K.J."/>
            <person name="Tettelin H."/>
            <person name="Glass J.I."/>
            <person name="Rusch D."/>
            <person name="Podicherti R."/>
            <person name="Tsui H.-C.T."/>
            <person name="Winkler M.E."/>
        </authorList>
    </citation>
    <scope>NUCLEOTIDE SEQUENCE</scope>
</reference>
<dbReference type="EMBL" id="UINC01021499">
    <property type="protein sequence ID" value="SVA89164.1"/>
    <property type="molecule type" value="Genomic_DNA"/>
</dbReference>
<protein>
    <recommendedName>
        <fullName evidence="3">Cell surface protein SprA</fullName>
    </recommendedName>
</protein>
<keyword evidence="1" id="KW-0472">Membrane</keyword>
<keyword evidence="1" id="KW-0812">Transmembrane</keyword>
<evidence type="ECO:0000313" key="2">
    <source>
        <dbReference type="EMBL" id="SVA89164.1"/>
    </source>
</evidence>
<keyword evidence="1" id="KW-1133">Transmembrane helix</keyword>
<proteinExistence type="predicted"/>
<accession>A0A381ZJ55</accession>
<name>A0A381ZJ55_9ZZZZ</name>
<feature type="transmembrane region" description="Helical" evidence="1">
    <location>
        <begin position="12"/>
        <end position="29"/>
    </location>
</feature>
<feature type="non-terminal residue" evidence="2">
    <location>
        <position position="577"/>
    </location>
</feature>